<dbReference type="AlphaFoldDB" id="A0ABC8UZD1"/>
<protein>
    <submittedName>
        <fullName evidence="2">Uncharacterized protein</fullName>
    </submittedName>
</protein>
<feature type="region of interest" description="Disordered" evidence="1">
    <location>
        <begin position="1"/>
        <end position="26"/>
    </location>
</feature>
<evidence type="ECO:0000256" key="1">
    <source>
        <dbReference type="SAM" id="MobiDB-lite"/>
    </source>
</evidence>
<reference evidence="2 3" key="1">
    <citation type="submission" date="2024-02" db="EMBL/GenBank/DDBJ databases">
        <authorList>
            <person name="Vignale AGUSTIN F."/>
            <person name="Sosa J E."/>
            <person name="Modenutti C."/>
        </authorList>
    </citation>
    <scope>NUCLEOTIDE SEQUENCE [LARGE SCALE GENOMIC DNA]</scope>
</reference>
<comment type="caution">
    <text evidence="2">The sequence shown here is derived from an EMBL/GenBank/DDBJ whole genome shotgun (WGS) entry which is preliminary data.</text>
</comment>
<dbReference type="EMBL" id="CAUOFW020009514">
    <property type="protein sequence ID" value="CAK9186297.1"/>
    <property type="molecule type" value="Genomic_DNA"/>
</dbReference>
<evidence type="ECO:0000313" key="3">
    <source>
        <dbReference type="Proteomes" id="UP001642360"/>
    </source>
</evidence>
<proteinExistence type="predicted"/>
<organism evidence="2 3">
    <name type="scientific">Ilex paraguariensis</name>
    <name type="common">yerba mate</name>
    <dbReference type="NCBI Taxonomy" id="185542"/>
    <lineage>
        <taxon>Eukaryota</taxon>
        <taxon>Viridiplantae</taxon>
        <taxon>Streptophyta</taxon>
        <taxon>Embryophyta</taxon>
        <taxon>Tracheophyta</taxon>
        <taxon>Spermatophyta</taxon>
        <taxon>Magnoliopsida</taxon>
        <taxon>eudicotyledons</taxon>
        <taxon>Gunneridae</taxon>
        <taxon>Pentapetalae</taxon>
        <taxon>asterids</taxon>
        <taxon>campanulids</taxon>
        <taxon>Aquifoliales</taxon>
        <taxon>Aquifoliaceae</taxon>
        <taxon>Ilex</taxon>
    </lineage>
</organism>
<feature type="compositionally biased region" description="Basic residues" evidence="1">
    <location>
        <begin position="142"/>
        <end position="154"/>
    </location>
</feature>
<dbReference type="Proteomes" id="UP001642360">
    <property type="component" value="Unassembled WGS sequence"/>
</dbReference>
<gene>
    <name evidence="2" type="ORF">ILEXP_LOCUS56775</name>
</gene>
<keyword evidence="3" id="KW-1185">Reference proteome</keyword>
<sequence>MNMPRADPEVSPGEVPKPYNEAPECQQQTHSSGFFYNSHLLAVVPFVTDARNWDHSPTIPDSKEASGMWMAVKRGEEVGDHMETYFQNMSLKRKALADIVDNEDPLESCKRNKRAPGFHSALPLNPGLFGFSPGANTIPQTQRRRYKCKPKRSPQVKPYSDLHFSHMEELEHHSHHQ</sequence>
<name>A0ABC8UZD1_9AQUA</name>
<accession>A0ABC8UZD1</accession>
<feature type="region of interest" description="Disordered" evidence="1">
    <location>
        <begin position="140"/>
        <end position="159"/>
    </location>
</feature>
<evidence type="ECO:0000313" key="2">
    <source>
        <dbReference type="EMBL" id="CAK9186297.1"/>
    </source>
</evidence>